<evidence type="ECO:0000259" key="6">
    <source>
        <dbReference type="Pfam" id="PF01490"/>
    </source>
</evidence>
<feature type="transmembrane region" description="Helical" evidence="5">
    <location>
        <begin position="162"/>
        <end position="179"/>
    </location>
</feature>
<feature type="transmembrane region" description="Helical" evidence="5">
    <location>
        <begin position="32"/>
        <end position="51"/>
    </location>
</feature>
<dbReference type="PANTHER" id="PTHR22950">
    <property type="entry name" value="AMINO ACID TRANSPORTER"/>
    <property type="match status" value="1"/>
</dbReference>
<feature type="transmembrane region" description="Helical" evidence="5">
    <location>
        <begin position="57"/>
        <end position="78"/>
    </location>
</feature>
<sequence>MNSILKSNAVVAFPDEDYDPYDERFLKRGLKYWEAINLLLRGFLGTGLLLLPEAFRFSGILVGIVDLIIVSIFVTYTYHLMLKSRLQLCKMLRVPRLYYPEVMQIGFKFGPGCLKFFSPIMGICVDVLCIINQLNQLCAYLWHMASDLERVFETWYGKGFPHSSYVLILGPYLVILMCVKDMKVYARFAVVSNILSLVSICFMIYHMVQDLPNFTLLPPATEFSTHILFFVPALFAIQSIPVTSTIELNYLKGQYFLSMPGLLCQAYGLLTVLCFIIALIGYWRYEDGIKMLTLNLDISHWEVQAAVILFFLGMYISYGLQGHIGLYVLWEHYLSLWINPPWEYVKPIIEYFIRISVFVVLPVVIIIYLRTGLPLFLAVHGICHSFLGIIFPALLEISVIWPSQKFGACYYIFFKDITIVVIGILVLIVSVYHGQRFFSNQLNGTW</sequence>
<proteinExistence type="predicted"/>
<accession>A0A9N9TDA6</accession>
<evidence type="ECO:0000256" key="4">
    <source>
        <dbReference type="ARBA" id="ARBA00023136"/>
    </source>
</evidence>
<dbReference type="Proteomes" id="UP001153712">
    <property type="component" value="Chromosome 11"/>
</dbReference>
<gene>
    <name evidence="7" type="ORF">PHYEVI_LOCUS2552</name>
</gene>
<dbReference type="InterPro" id="IPR013057">
    <property type="entry name" value="AA_transpt_TM"/>
</dbReference>
<name>A0A9N9TDA6_PHYSR</name>
<evidence type="ECO:0000256" key="3">
    <source>
        <dbReference type="ARBA" id="ARBA00022989"/>
    </source>
</evidence>
<evidence type="ECO:0000313" key="8">
    <source>
        <dbReference type="Proteomes" id="UP001153712"/>
    </source>
</evidence>
<feature type="transmembrane region" description="Helical" evidence="5">
    <location>
        <begin position="186"/>
        <end position="207"/>
    </location>
</feature>
<dbReference type="Pfam" id="PF01490">
    <property type="entry name" value="Aa_trans"/>
    <property type="match status" value="1"/>
</dbReference>
<comment type="subcellular location">
    <subcellularLocation>
        <location evidence="1">Membrane</location>
        <topology evidence="1">Multi-pass membrane protein</topology>
    </subcellularLocation>
</comment>
<keyword evidence="2 5" id="KW-0812">Transmembrane</keyword>
<feature type="transmembrane region" description="Helical" evidence="5">
    <location>
        <begin position="375"/>
        <end position="397"/>
    </location>
</feature>
<feature type="domain" description="Amino acid transporter transmembrane" evidence="6">
    <location>
        <begin position="31"/>
        <end position="433"/>
    </location>
</feature>
<keyword evidence="3 5" id="KW-1133">Transmembrane helix</keyword>
<feature type="transmembrane region" description="Helical" evidence="5">
    <location>
        <begin position="262"/>
        <end position="285"/>
    </location>
</feature>
<feature type="transmembrane region" description="Helical" evidence="5">
    <location>
        <begin position="305"/>
        <end position="330"/>
    </location>
</feature>
<keyword evidence="4 5" id="KW-0472">Membrane</keyword>
<dbReference type="EMBL" id="OU900104">
    <property type="protein sequence ID" value="CAG9856126.1"/>
    <property type="molecule type" value="Genomic_DNA"/>
</dbReference>
<organism evidence="7 8">
    <name type="scientific">Phyllotreta striolata</name>
    <name type="common">Striped flea beetle</name>
    <name type="synonym">Crioceris striolata</name>
    <dbReference type="NCBI Taxonomy" id="444603"/>
    <lineage>
        <taxon>Eukaryota</taxon>
        <taxon>Metazoa</taxon>
        <taxon>Ecdysozoa</taxon>
        <taxon>Arthropoda</taxon>
        <taxon>Hexapoda</taxon>
        <taxon>Insecta</taxon>
        <taxon>Pterygota</taxon>
        <taxon>Neoptera</taxon>
        <taxon>Endopterygota</taxon>
        <taxon>Coleoptera</taxon>
        <taxon>Polyphaga</taxon>
        <taxon>Cucujiformia</taxon>
        <taxon>Chrysomeloidea</taxon>
        <taxon>Chrysomelidae</taxon>
        <taxon>Galerucinae</taxon>
        <taxon>Alticini</taxon>
        <taxon>Phyllotreta</taxon>
    </lineage>
</organism>
<keyword evidence="8" id="KW-1185">Reference proteome</keyword>
<dbReference type="PANTHER" id="PTHR22950:SF340">
    <property type="entry name" value="AMINO ACID TRANSPORTER TRANSMEMBRANE DOMAIN-CONTAINING PROTEIN-RELATED"/>
    <property type="match status" value="1"/>
</dbReference>
<evidence type="ECO:0000256" key="2">
    <source>
        <dbReference type="ARBA" id="ARBA00022692"/>
    </source>
</evidence>
<feature type="transmembrane region" description="Helical" evidence="5">
    <location>
        <begin position="116"/>
        <end position="142"/>
    </location>
</feature>
<dbReference type="GO" id="GO:0005774">
    <property type="term" value="C:vacuolar membrane"/>
    <property type="evidence" value="ECO:0007669"/>
    <property type="project" value="TreeGrafter"/>
</dbReference>
<dbReference type="GO" id="GO:0015179">
    <property type="term" value="F:L-amino acid transmembrane transporter activity"/>
    <property type="evidence" value="ECO:0007669"/>
    <property type="project" value="TreeGrafter"/>
</dbReference>
<dbReference type="AlphaFoldDB" id="A0A9N9TDA6"/>
<evidence type="ECO:0000256" key="1">
    <source>
        <dbReference type="ARBA" id="ARBA00004141"/>
    </source>
</evidence>
<protein>
    <recommendedName>
        <fullName evidence="6">Amino acid transporter transmembrane domain-containing protein</fullName>
    </recommendedName>
</protein>
<reference evidence="7" key="1">
    <citation type="submission" date="2022-01" db="EMBL/GenBank/DDBJ databases">
        <authorList>
            <person name="King R."/>
        </authorList>
    </citation>
    <scope>NUCLEOTIDE SEQUENCE</scope>
</reference>
<evidence type="ECO:0000256" key="5">
    <source>
        <dbReference type="SAM" id="Phobius"/>
    </source>
</evidence>
<feature type="transmembrane region" description="Helical" evidence="5">
    <location>
        <begin position="351"/>
        <end position="369"/>
    </location>
</feature>
<dbReference type="OrthoDB" id="1684102at2759"/>
<evidence type="ECO:0000313" key="7">
    <source>
        <dbReference type="EMBL" id="CAG9856126.1"/>
    </source>
</evidence>
<feature type="transmembrane region" description="Helical" evidence="5">
    <location>
        <begin position="409"/>
        <end position="432"/>
    </location>
</feature>